<dbReference type="SUPFAM" id="SSF53448">
    <property type="entry name" value="Nucleotide-diphospho-sugar transferases"/>
    <property type="match status" value="1"/>
</dbReference>
<evidence type="ECO:0000256" key="7">
    <source>
        <dbReference type="ARBA" id="ARBA00023316"/>
    </source>
</evidence>
<evidence type="ECO:0000256" key="6">
    <source>
        <dbReference type="ARBA" id="ARBA00023136"/>
    </source>
</evidence>
<feature type="transmembrane region" description="Helical" evidence="11">
    <location>
        <begin position="46"/>
        <end position="67"/>
    </location>
</feature>
<feature type="active site" evidence="8">
    <location>
        <position position="446"/>
    </location>
</feature>
<dbReference type="Proteomes" id="UP001237642">
    <property type="component" value="Unassembled WGS sequence"/>
</dbReference>
<evidence type="ECO:0000256" key="9">
    <source>
        <dbReference type="PIRSR" id="PIRSR605150-2"/>
    </source>
</evidence>
<feature type="transmembrane region" description="Helical" evidence="11">
    <location>
        <begin position="517"/>
        <end position="538"/>
    </location>
</feature>
<protein>
    <submittedName>
        <fullName evidence="12">Cellulose synthase-like protein H1</fullName>
    </submittedName>
</protein>
<keyword evidence="3" id="KW-0808">Transferase</keyword>
<dbReference type="GO" id="GO:0016020">
    <property type="term" value="C:membrane"/>
    <property type="evidence" value="ECO:0007669"/>
    <property type="project" value="InterPro"/>
</dbReference>
<evidence type="ECO:0000256" key="8">
    <source>
        <dbReference type="PIRSR" id="PIRSR605150-1"/>
    </source>
</evidence>
<sequence length="738" mass="83016">MANKSSQPLYERIHVKNSIPRAVELLILFLLFLLLAYHLISLKNHGIPSLFAFLCESCFTFSWILVINCKWNQVRYIQYPDRLPELVSELPAVDMFVTTADAELEPPILTMNTVLSLLAVDYPPQKLSCYLSDDGASPLTYYSLVETSKFAGIWVPFCKKYEISIRAPFRYFTSCSKPSKDDPFEFQQEWKTVKDKYDMLCQKIEDASQTYVPSEVFSKVDKKNHPPILKVVVDEEEGLPHLVYISREKRPKHPHNFKAGAMNVLTRVSGLMTNAPFILNVDCDMHVNNPQVILHAMCMFFGVENEKDCGFVQFPQHFYDGLNDDPFGNQMVVLFKYLAQGLAGIQGPVYAGTNCFHRRKVIYGLSPVHKALSGKLTDEDLERRFGKLNEFKESAVQILSASPHSQNQGGLISSLDAANLVAGCAYEHGTCWGTEVGWKYGSATEDILTGLGIQEKGWRSIFCTPEPPAFLGCAPSCGPSTMIQTKRWATGLLEILFSFKSPIISTIYGNLQFRQCLAYMWILIWGLRSIPELVYALLPAYCIISRSHFLPKVNEPAILVPVTIFVIYNLYTLSEYLRVGLSSRAWWNNQRMARINCTSSWLFACFSIILKLIGLSETVFEVTQKNQATDDDGDDQKNINSGKFTFNESPIFIPGTTILLVNLTALAVGVVGFRHNNFDESEVGVAEMICCLCVVLYFSIFFKGLFGKGKYGIPSATIFKSGVLALGFTHFCKWSVQA</sequence>
<feature type="binding site" evidence="9">
    <location>
        <position position="134"/>
    </location>
    <ligand>
        <name>UDP-alpha-D-glucose</name>
        <dbReference type="ChEBI" id="CHEBI:58885"/>
    </ligand>
</feature>
<organism evidence="12 13">
    <name type="scientific">Heracleum sosnowskyi</name>
    <dbReference type="NCBI Taxonomy" id="360622"/>
    <lineage>
        <taxon>Eukaryota</taxon>
        <taxon>Viridiplantae</taxon>
        <taxon>Streptophyta</taxon>
        <taxon>Embryophyta</taxon>
        <taxon>Tracheophyta</taxon>
        <taxon>Spermatophyta</taxon>
        <taxon>Magnoliopsida</taxon>
        <taxon>eudicotyledons</taxon>
        <taxon>Gunneridae</taxon>
        <taxon>Pentapetalae</taxon>
        <taxon>asterids</taxon>
        <taxon>campanulids</taxon>
        <taxon>Apiales</taxon>
        <taxon>Apiaceae</taxon>
        <taxon>Apioideae</taxon>
        <taxon>apioid superclade</taxon>
        <taxon>Tordylieae</taxon>
        <taxon>Tordyliinae</taxon>
        <taxon>Heracleum</taxon>
    </lineage>
</organism>
<keyword evidence="6 11" id="KW-0472">Membrane</keyword>
<reference evidence="12" key="1">
    <citation type="submission" date="2023-02" db="EMBL/GenBank/DDBJ databases">
        <title>Genome of toxic invasive species Heracleum sosnowskyi carries increased number of genes despite the absence of recent whole-genome duplications.</title>
        <authorList>
            <person name="Schelkunov M."/>
            <person name="Shtratnikova V."/>
            <person name="Makarenko M."/>
            <person name="Klepikova A."/>
            <person name="Omelchenko D."/>
            <person name="Novikova G."/>
            <person name="Obukhova E."/>
            <person name="Bogdanov V."/>
            <person name="Penin A."/>
            <person name="Logacheva M."/>
        </authorList>
    </citation>
    <scope>NUCLEOTIDE SEQUENCE</scope>
    <source>
        <strain evidence="12">Hsosn_3</strain>
        <tissue evidence="12">Leaf</tissue>
    </source>
</reference>
<feature type="transmembrane region" description="Helical" evidence="11">
    <location>
        <begin position="651"/>
        <end position="673"/>
    </location>
</feature>
<dbReference type="GO" id="GO:0016760">
    <property type="term" value="F:cellulose synthase (UDP-forming) activity"/>
    <property type="evidence" value="ECO:0007669"/>
    <property type="project" value="InterPro"/>
</dbReference>
<feature type="binding site" evidence="10">
    <location>
        <position position="258"/>
    </location>
    <ligand>
        <name>Mn(2+)</name>
        <dbReference type="ChEBI" id="CHEBI:29035"/>
    </ligand>
</feature>
<dbReference type="PANTHER" id="PTHR13301">
    <property type="entry name" value="X-BOX TRANSCRIPTION FACTOR-RELATED"/>
    <property type="match status" value="1"/>
</dbReference>
<accession>A0AAD8LY78</accession>
<dbReference type="GO" id="GO:0012505">
    <property type="term" value="C:endomembrane system"/>
    <property type="evidence" value="ECO:0007669"/>
    <property type="project" value="UniProtKB-SubCell"/>
</dbReference>
<dbReference type="Pfam" id="PF03552">
    <property type="entry name" value="Cellulose_synt"/>
    <property type="match status" value="2"/>
</dbReference>
<feature type="transmembrane region" description="Helical" evidence="11">
    <location>
        <begin position="21"/>
        <end position="40"/>
    </location>
</feature>
<keyword evidence="13" id="KW-1185">Reference proteome</keyword>
<dbReference type="EMBL" id="JAUIZM010000012">
    <property type="protein sequence ID" value="KAK1353596.1"/>
    <property type="molecule type" value="Genomic_DNA"/>
</dbReference>
<feature type="active site" evidence="8">
    <location>
        <position position="134"/>
    </location>
</feature>
<gene>
    <name evidence="12" type="ORF">POM88_051961</name>
</gene>
<keyword evidence="5 11" id="KW-1133">Transmembrane helix</keyword>
<dbReference type="GO" id="GO:0030244">
    <property type="term" value="P:cellulose biosynthetic process"/>
    <property type="evidence" value="ECO:0007669"/>
    <property type="project" value="InterPro"/>
</dbReference>
<feature type="transmembrane region" description="Helical" evidence="11">
    <location>
        <begin position="598"/>
        <end position="616"/>
    </location>
</feature>
<proteinExistence type="predicted"/>
<feature type="binding site" evidence="10">
    <location>
        <position position="282"/>
    </location>
    <ligand>
        <name>Mn(2+)</name>
        <dbReference type="ChEBI" id="CHEBI:29035"/>
    </ligand>
</feature>
<keyword evidence="7" id="KW-0961">Cell wall biogenesis/degradation</keyword>
<dbReference type="GO" id="GO:0071555">
    <property type="term" value="P:cell wall organization"/>
    <property type="evidence" value="ECO:0007669"/>
    <property type="project" value="UniProtKB-KW"/>
</dbReference>
<evidence type="ECO:0000256" key="10">
    <source>
        <dbReference type="PIRSR" id="PIRSR605150-3"/>
    </source>
</evidence>
<dbReference type="AlphaFoldDB" id="A0AAD8LY78"/>
<evidence type="ECO:0000256" key="5">
    <source>
        <dbReference type="ARBA" id="ARBA00022989"/>
    </source>
</evidence>
<dbReference type="InterPro" id="IPR005150">
    <property type="entry name" value="Cellulose_synth"/>
</dbReference>
<evidence type="ECO:0000256" key="1">
    <source>
        <dbReference type="ARBA" id="ARBA00004127"/>
    </source>
</evidence>
<evidence type="ECO:0000313" key="13">
    <source>
        <dbReference type="Proteomes" id="UP001237642"/>
    </source>
</evidence>
<evidence type="ECO:0000256" key="3">
    <source>
        <dbReference type="ARBA" id="ARBA00022679"/>
    </source>
</evidence>
<evidence type="ECO:0000313" key="12">
    <source>
        <dbReference type="EMBL" id="KAK1353596.1"/>
    </source>
</evidence>
<feature type="binding site" evidence="9">
    <location>
        <position position="105"/>
    </location>
    <ligand>
        <name>UDP-alpha-D-glucose</name>
        <dbReference type="ChEBI" id="CHEBI:58885"/>
    </ligand>
</feature>
<reference evidence="12" key="2">
    <citation type="submission" date="2023-05" db="EMBL/GenBank/DDBJ databases">
        <authorList>
            <person name="Schelkunov M.I."/>
        </authorList>
    </citation>
    <scope>NUCLEOTIDE SEQUENCE</scope>
    <source>
        <strain evidence="12">Hsosn_3</strain>
        <tissue evidence="12">Leaf</tissue>
    </source>
</reference>
<dbReference type="Gene3D" id="3.90.550.10">
    <property type="entry name" value="Spore Coat Polysaccharide Biosynthesis Protein SpsA, Chain A"/>
    <property type="match status" value="1"/>
</dbReference>
<feature type="transmembrane region" description="Helical" evidence="11">
    <location>
        <begin position="558"/>
        <end position="577"/>
    </location>
</feature>
<evidence type="ECO:0000256" key="4">
    <source>
        <dbReference type="ARBA" id="ARBA00022692"/>
    </source>
</evidence>
<evidence type="ECO:0000256" key="2">
    <source>
        <dbReference type="ARBA" id="ARBA00022676"/>
    </source>
</evidence>
<comment type="subcellular location">
    <subcellularLocation>
        <location evidence="1">Endomembrane system</location>
        <topology evidence="1">Multi-pass membrane protein</topology>
    </subcellularLocation>
</comment>
<evidence type="ECO:0000256" key="11">
    <source>
        <dbReference type="SAM" id="Phobius"/>
    </source>
</evidence>
<keyword evidence="2" id="KW-0328">Glycosyltransferase</keyword>
<keyword evidence="4 11" id="KW-0812">Transmembrane</keyword>
<dbReference type="InterPro" id="IPR029044">
    <property type="entry name" value="Nucleotide-diphossugar_trans"/>
</dbReference>
<feature type="transmembrane region" description="Helical" evidence="11">
    <location>
        <begin position="685"/>
        <end position="706"/>
    </location>
</feature>
<name>A0AAD8LY78_9APIA</name>
<comment type="caution">
    <text evidence="12">The sequence shown here is derived from an EMBL/GenBank/DDBJ whole genome shotgun (WGS) entry which is preliminary data.</text>
</comment>